<keyword evidence="1" id="KW-0175">Coiled coil</keyword>
<dbReference type="PROSITE" id="PS50053">
    <property type="entry name" value="UBIQUITIN_2"/>
    <property type="match status" value="1"/>
</dbReference>
<name>F4Q198_CACFS</name>
<dbReference type="AlphaFoldDB" id="F4Q198"/>
<dbReference type="Pfam" id="PF00240">
    <property type="entry name" value="ubiquitin"/>
    <property type="match status" value="1"/>
</dbReference>
<feature type="coiled-coil region" evidence="1">
    <location>
        <begin position="203"/>
        <end position="230"/>
    </location>
</feature>
<feature type="region of interest" description="Disordered" evidence="2">
    <location>
        <begin position="71"/>
        <end position="127"/>
    </location>
</feature>
<protein>
    <recommendedName>
        <fullName evidence="3">Ubiquitin-like domain-containing protein</fullName>
    </recommendedName>
</protein>
<reference evidence="5" key="1">
    <citation type="journal article" date="2011" name="Genome Res.">
        <title>Phylogeny-wide analysis of social amoeba genomes highlights ancient origins for complex intercellular communication.</title>
        <authorList>
            <person name="Heidel A.J."/>
            <person name="Lawal H.M."/>
            <person name="Felder M."/>
            <person name="Schilde C."/>
            <person name="Helps N.R."/>
            <person name="Tunggal B."/>
            <person name="Rivero F."/>
            <person name="John U."/>
            <person name="Schleicher M."/>
            <person name="Eichinger L."/>
            <person name="Platzer M."/>
            <person name="Noegel A.A."/>
            <person name="Schaap P."/>
            <person name="Gloeckner G."/>
        </authorList>
    </citation>
    <scope>NUCLEOTIDE SEQUENCE [LARGE SCALE GENOMIC DNA]</scope>
    <source>
        <strain evidence="5">SH3</strain>
    </source>
</reference>
<organism evidence="4 5">
    <name type="scientific">Cavenderia fasciculata</name>
    <name type="common">Slime mold</name>
    <name type="synonym">Dictyostelium fasciculatum</name>
    <dbReference type="NCBI Taxonomy" id="261658"/>
    <lineage>
        <taxon>Eukaryota</taxon>
        <taxon>Amoebozoa</taxon>
        <taxon>Evosea</taxon>
        <taxon>Eumycetozoa</taxon>
        <taxon>Dictyostelia</taxon>
        <taxon>Acytosteliales</taxon>
        <taxon>Cavenderiaceae</taxon>
        <taxon>Cavenderia</taxon>
    </lineage>
</organism>
<feature type="compositionally biased region" description="Low complexity" evidence="2">
    <location>
        <begin position="693"/>
        <end position="743"/>
    </location>
</feature>
<dbReference type="InterPro" id="IPR000626">
    <property type="entry name" value="Ubiquitin-like_dom"/>
</dbReference>
<feature type="compositionally biased region" description="Low complexity" evidence="2">
    <location>
        <begin position="355"/>
        <end position="379"/>
    </location>
</feature>
<dbReference type="EMBL" id="GL883018">
    <property type="protein sequence ID" value="EGG18599.1"/>
    <property type="molecule type" value="Genomic_DNA"/>
</dbReference>
<feature type="region of interest" description="Disordered" evidence="2">
    <location>
        <begin position="405"/>
        <end position="426"/>
    </location>
</feature>
<keyword evidence="5" id="KW-1185">Reference proteome</keyword>
<dbReference type="GO" id="GO:0051787">
    <property type="term" value="F:misfolded protein binding"/>
    <property type="evidence" value="ECO:0007669"/>
    <property type="project" value="TreeGrafter"/>
</dbReference>
<dbReference type="OMA" id="EWMETIE"/>
<feature type="region of interest" description="Disordered" evidence="2">
    <location>
        <begin position="355"/>
        <end position="383"/>
    </location>
</feature>
<dbReference type="GO" id="GO:0071818">
    <property type="term" value="C:BAT3 complex"/>
    <property type="evidence" value="ECO:0007669"/>
    <property type="project" value="TreeGrafter"/>
</dbReference>
<gene>
    <name evidence="4" type="ORF">DFA_04093</name>
</gene>
<evidence type="ECO:0000313" key="4">
    <source>
        <dbReference type="EMBL" id="EGG18599.1"/>
    </source>
</evidence>
<evidence type="ECO:0000313" key="5">
    <source>
        <dbReference type="Proteomes" id="UP000007797"/>
    </source>
</evidence>
<proteinExistence type="predicted"/>
<dbReference type="Proteomes" id="UP000007797">
    <property type="component" value="Unassembled WGS sequence"/>
</dbReference>
<dbReference type="GeneID" id="14870610"/>
<dbReference type="RefSeq" id="XP_004366503.1">
    <property type="nucleotide sequence ID" value="XM_004366446.1"/>
</dbReference>
<dbReference type="SMART" id="SM00213">
    <property type="entry name" value="UBQ"/>
    <property type="match status" value="1"/>
</dbReference>
<evidence type="ECO:0000259" key="3">
    <source>
        <dbReference type="PROSITE" id="PS50053"/>
    </source>
</evidence>
<feature type="region of interest" description="Disordered" evidence="2">
    <location>
        <begin position="688"/>
        <end position="743"/>
    </location>
</feature>
<evidence type="ECO:0000256" key="1">
    <source>
        <dbReference type="SAM" id="Coils"/>
    </source>
</evidence>
<accession>F4Q198</accession>
<dbReference type="PANTHER" id="PTHR15204">
    <property type="entry name" value="LARGE PROLINE-RICH PROTEIN BAG6"/>
    <property type="match status" value="1"/>
</dbReference>
<dbReference type="Gene3D" id="3.10.20.90">
    <property type="entry name" value="Phosphatidylinositol 3-kinase Catalytic Subunit, Chain A, domain 1"/>
    <property type="match status" value="1"/>
</dbReference>
<feature type="domain" description="Ubiquitin-like" evidence="3">
    <location>
        <begin position="4"/>
        <end position="79"/>
    </location>
</feature>
<dbReference type="GO" id="GO:0036503">
    <property type="term" value="P:ERAD pathway"/>
    <property type="evidence" value="ECO:0007669"/>
    <property type="project" value="TreeGrafter"/>
</dbReference>
<dbReference type="PANTHER" id="PTHR15204:SF0">
    <property type="entry name" value="LARGE PROLINE-RICH PROTEIN BAG6"/>
    <property type="match status" value="1"/>
</dbReference>
<dbReference type="GO" id="GO:0031593">
    <property type="term" value="F:polyubiquitin modification-dependent protein binding"/>
    <property type="evidence" value="ECO:0007669"/>
    <property type="project" value="TreeGrafter"/>
</dbReference>
<dbReference type="CDD" id="cd17039">
    <property type="entry name" value="Ubl_ubiquitin_like"/>
    <property type="match status" value="1"/>
</dbReference>
<dbReference type="KEGG" id="dfa:DFA_04093"/>
<evidence type="ECO:0000256" key="2">
    <source>
        <dbReference type="SAM" id="MobiDB-lite"/>
    </source>
</evidence>
<feature type="compositionally biased region" description="Low complexity" evidence="2">
    <location>
        <begin position="83"/>
        <end position="97"/>
    </location>
</feature>
<dbReference type="SUPFAM" id="SSF54236">
    <property type="entry name" value="Ubiquitin-like"/>
    <property type="match status" value="1"/>
</dbReference>
<dbReference type="OrthoDB" id="20147at2759"/>
<sequence>MSDININVKQLDGKVYTLKVTLATKVPELKEQLHELSGINTALQRLIYKGKVLRDDKDLDFYKIEDGVTLHLTERPPEPAPGTSTTSTSTTSTSSTSPQVHIHHGLPQIIPGAPNGNSIPPNSRVFIQGAGDNPDILQNVLRQLGGANRVVIAPNNPGTPAPTASMFENQIRNSLNSINDPALDPNRVPQNIPANPLDSRPALQRLITNLELAQTQINQLLERTNQLAQALPNESTMTEPQQRQDLQQQVAQLGQGYQRLGQAGNHFSQYLSSFVVGQVPGQTHFSVQVSQVSQISFEYPNGMNINNNNGGEMNVNNGAAVPNIGVTTTHASPVPGGQTDPSNIFQMVFQSLQGQQPGAAGAPAAGGQQQQQQAGQQQANNPMGGLQNILQGVLGPALNAAGQQIAQQQQQQGQGGQQPAAAGGQQQANPLAALFGQLGGQQQPGQQQPGQQQQQANPLAGLQTMLQGILNPQANASGQPQANPLAALFGQLGGQQQQDQDENGDDAFSDFMSHLPMMMIDFRFLYSGVPSQVVQGHRNIRRIIETNMLDGDTSDSNVEEFIAQFSEGLAPALQQHALTPDMVSRVLPGHDLIGRVLRVVRSNMRRLFGFILTEPGESNPIAELTTTWTRDFIVALVDEIATCMQGGSEDAFIIINRFLQQTIAGSNPLFGSFITPVTHYIRSTYEANRPLRNNTNNTNNTNNNNNNNSSTTSTSTSTTSTTTTTPSTTTTTSTVNNNQNTNNININIPIDGTIPQEWAETIEVDQARQESMPPSVARAPLTTNYTNPTKLKKQKLSTSPSSAASTSLFGERLVQATRDTPNVNTQGLLAKAESENLVEMYQQLIDKSKTKQ</sequence>
<dbReference type="InterPro" id="IPR029071">
    <property type="entry name" value="Ubiquitin-like_domsf"/>
</dbReference>
<dbReference type="STRING" id="1054147.F4Q198"/>